<feature type="compositionally biased region" description="Polar residues" evidence="5">
    <location>
        <begin position="322"/>
        <end position="338"/>
    </location>
</feature>
<reference evidence="7 8" key="2">
    <citation type="journal article" date="2008" name="Nature">
        <title>The Phaeodactylum genome reveals the evolutionary history of diatom genomes.</title>
        <authorList>
            <person name="Bowler C."/>
            <person name="Allen A.E."/>
            <person name="Badger J.H."/>
            <person name="Grimwood J."/>
            <person name="Jabbari K."/>
            <person name="Kuo A."/>
            <person name="Maheswari U."/>
            <person name="Martens C."/>
            <person name="Maumus F."/>
            <person name="Otillar R.P."/>
            <person name="Rayko E."/>
            <person name="Salamov A."/>
            <person name="Vandepoele K."/>
            <person name="Beszteri B."/>
            <person name="Gruber A."/>
            <person name="Heijde M."/>
            <person name="Katinka M."/>
            <person name="Mock T."/>
            <person name="Valentin K."/>
            <person name="Verret F."/>
            <person name="Berges J.A."/>
            <person name="Brownlee C."/>
            <person name="Cadoret J.P."/>
            <person name="Chiovitti A."/>
            <person name="Choi C.J."/>
            <person name="Coesel S."/>
            <person name="De Martino A."/>
            <person name="Detter J.C."/>
            <person name="Durkin C."/>
            <person name="Falciatore A."/>
            <person name="Fournet J."/>
            <person name="Haruta M."/>
            <person name="Huysman M.J."/>
            <person name="Jenkins B.D."/>
            <person name="Jiroutova K."/>
            <person name="Jorgensen R.E."/>
            <person name="Joubert Y."/>
            <person name="Kaplan A."/>
            <person name="Kroger N."/>
            <person name="Kroth P.G."/>
            <person name="La Roche J."/>
            <person name="Lindquist E."/>
            <person name="Lommer M."/>
            <person name="Martin-Jezequel V."/>
            <person name="Lopez P.J."/>
            <person name="Lucas S."/>
            <person name="Mangogna M."/>
            <person name="McGinnis K."/>
            <person name="Medlin L.K."/>
            <person name="Montsant A."/>
            <person name="Oudot-Le Secq M.P."/>
            <person name="Napoli C."/>
            <person name="Obornik M."/>
            <person name="Parker M.S."/>
            <person name="Petit J.L."/>
            <person name="Porcel B.M."/>
            <person name="Poulsen N."/>
            <person name="Robison M."/>
            <person name="Rychlewski L."/>
            <person name="Rynearson T.A."/>
            <person name="Schmutz J."/>
            <person name="Shapiro H."/>
            <person name="Siaut M."/>
            <person name="Stanley M."/>
            <person name="Sussman M.R."/>
            <person name="Taylor A.R."/>
            <person name="Vardi A."/>
            <person name="von Dassow P."/>
            <person name="Vyverman W."/>
            <person name="Willis A."/>
            <person name="Wyrwicz L.S."/>
            <person name="Rokhsar D.S."/>
            <person name="Weissenbach J."/>
            <person name="Armbrust E.V."/>
            <person name="Green B.R."/>
            <person name="Van de Peer Y."/>
            <person name="Grigoriev I.V."/>
        </authorList>
    </citation>
    <scope>NUCLEOTIDE SEQUENCE [LARGE SCALE GENOMIC DNA]</scope>
    <source>
        <strain evidence="7 8">CCMP1335</strain>
    </source>
</reference>
<dbReference type="KEGG" id="tps:THAPSDRAFT_268481"/>
<dbReference type="FunFam" id="1.10.10.10:FF:000479">
    <property type="entry name" value="Predicted protein"/>
    <property type="match status" value="1"/>
</dbReference>
<keyword evidence="8" id="KW-1185">Reference proteome</keyword>
<keyword evidence="2" id="KW-0238">DNA-binding</keyword>
<evidence type="ECO:0000256" key="2">
    <source>
        <dbReference type="ARBA" id="ARBA00023125"/>
    </source>
</evidence>
<dbReference type="AlphaFoldDB" id="B8BXW0"/>
<dbReference type="InterPro" id="IPR036390">
    <property type="entry name" value="WH_DNA-bd_sf"/>
</dbReference>
<dbReference type="eggNOG" id="KOG0627">
    <property type="taxonomic scope" value="Eukaryota"/>
</dbReference>
<dbReference type="PRINTS" id="PR00056">
    <property type="entry name" value="HSFDOMAIN"/>
</dbReference>
<dbReference type="GO" id="GO:0043565">
    <property type="term" value="F:sequence-specific DNA binding"/>
    <property type="evidence" value="ECO:0007669"/>
    <property type="project" value="InterPro"/>
</dbReference>
<dbReference type="PANTHER" id="PTHR10015:SF206">
    <property type="entry name" value="HSF-TYPE DNA-BINDING DOMAIN-CONTAINING PROTEIN"/>
    <property type="match status" value="1"/>
</dbReference>
<evidence type="ECO:0000313" key="7">
    <source>
        <dbReference type="EMBL" id="EED93776.1"/>
    </source>
</evidence>
<feature type="region of interest" description="Disordered" evidence="5">
    <location>
        <begin position="319"/>
        <end position="338"/>
    </location>
</feature>
<feature type="compositionally biased region" description="Basic and acidic residues" evidence="5">
    <location>
        <begin position="18"/>
        <end position="28"/>
    </location>
</feature>
<comment type="similarity">
    <text evidence="4">Belongs to the HSF family.</text>
</comment>
<feature type="region of interest" description="Disordered" evidence="5">
    <location>
        <begin position="203"/>
        <end position="229"/>
    </location>
</feature>
<evidence type="ECO:0000256" key="3">
    <source>
        <dbReference type="ARBA" id="ARBA00023242"/>
    </source>
</evidence>
<feature type="region of interest" description="Disordered" evidence="5">
    <location>
        <begin position="265"/>
        <end position="284"/>
    </location>
</feature>
<feature type="region of interest" description="Disordered" evidence="5">
    <location>
        <begin position="455"/>
        <end position="482"/>
    </location>
</feature>
<feature type="compositionally biased region" description="Polar residues" evidence="5">
    <location>
        <begin position="69"/>
        <end position="79"/>
    </location>
</feature>
<feature type="region of interest" description="Disordered" evidence="5">
    <location>
        <begin position="1"/>
        <end position="28"/>
    </location>
</feature>
<evidence type="ECO:0000313" key="8">
    <source>
        <dbReference type="Proteomes" id="UP000001449"/>
    </source>
</evidence>
<feature type="compositionally biased region" description="Polar residues" evidence="5">
    <location>
        <begin position="268"/>
        <end position="278"/>
    </location>
</feature>
<dbReference type="Gene3D" id="1.10.10.10">
    <property type="entry name" value="Winged helix-like DNA-binding domain superfamily/Winged helix DNA-binding domain"/>
    <property type="match status" value="1"/>
</dbReference>
<organism evidence="7 8">
    <name type="scientific">Thalassiosira pseudonana</name>
    <name type="common">Marine diatom</name>
    <name type="synonym">Cyclotella nana</name>
    <dbReference type="NCBI Taxonomy" id="35128"/>
    <lineage>
        <taxon>Eukaryota</taxon>
        <taxon>Sar</taxon>
        <taxon>Stramenopiles</taxon>
        <taxon>Ochrophyta</taxon>
        <taxon>Bacillariophyta</taxon>
        <taxon>Coscinodiscophyceae</taxon>
        <taxon>Thalassiosirophycidae</taxon>
        <taxon>Thalassiosirales</taxon>
        <taxon>Thalassiosiraceae</taxon>
        <taxon>Thalassiosira</taxon>
    </lineage>
</organism>
<dbReference type="RefSeq" id="XP_002288340.1">
    <property type="nucleotide sequence ID" value="XM_002288304.1"/>
</dbReference>
<dbReference type="InterPro" id="IPR036388">
    <property type="entry name" value="WH-like_DNA-bd_sf"/>
</dbReference>
<accession>B8BXW0</accession>
<dbReference type="PANTHER" id="PTHR10015">
    <property type="entry name" value="HEAT SHOCK TRANSCRIPTION FACTOR"/>
    <property type="match status" value="1"/>
</dbReference>
<feature type="region of interest" description="Disordered" evidence="5">
    <location>
        <begin position="66"/>
        <end position="91"/>
    </location>
</feature>
<dbReference type="Pfam" id="PF00447">
    <property type="entry name" value="HSF_DNA-bind"/>
    <property type="match status" value="1"/>
</dbReference>
<feature type="compositionally biased region" description="Basic and acidic residues" evidence="5">
    <location>
        <begin position="80"/>
        <end position="91"/>
    </location>
</feature>
<feature type="domain" description="HSF-type DNA-binding" evidence="6">
    <location>
        <begin position="108"/>
        <end position="203"/>
    </location>
</feature>
<dbReference type="HOGENOM" id="CLU_566859_0_0_1"/>
<dbReference type="EMBL" id="CM000640">
    <property type="protein sequence ID" value="EED93776.1"/>
    <property type="molecule type" value="Genomic_DNA"/>
</dbReference>
<reference evidence="7 8" key="1">
    <citation type="journal article" date="2004" name="Science">
        <title>The genome of the diatom Thalassiosira pseudonana: ecology, evolution, and metabolism.</title>
        <authorList>
            <person name="Armbrust E.V."/>
            <person name="Berges J.A."/>
            <person name="Bowler C."/>
            <person name="Green B.R."/>
            <person name="Martinez D."/>
            <person name="Putnam N.H."/>
            <person name="Zhou S."/>
            <person name="Allen A.E."/>
            <person name="Apt K.E."/>
            <person name="Bechner M."/>
            <person name="Brzezinski M.A."/>
            <person name="Chaal B.K."/>
            <person name="Chiovitti A."/>
            <person name="Davis A.K."/>
            <person name="Demarest M.S."/>
            <person name="Detter J.C."/>
            <person name="Glavina T."/>
            <person name="Goodstein D."/>
            <person name="Hadi M.Z."/>
            <person name="Hellsten U."/>
            <person name="Hildebrand M."/>
            <person name="Jenkins B.D."/>
            <person name="Jurka J."/>
            <person name="Kapitonov V.V."/>
            <person name="Kroger N."/>
            <person name="Lau W.W."/>
            <person name="Lane T.W."/>
            <person name="Larimer F.W."/>
            <person name="Lippmeier J.C."/>
            <person name="Lucas S."/>
            <person name="Medina M."/>
            <person name="Montsant A."/>
            <person name="Obornik M."/>
            <person name="Parker M.S."/>
            <person name="Palenik B."/>
            <person name="Pazour G.J."/>
            <person name="Richardson P.M."/>
            <person name="Rynearson T.A."/>
            <person name="Saito M.A."/>
            <person name="Schwartz D.C."/>
            <person name="Thamatrakoln K."/>
            <person name="Valentin K."/>
            <person name="Vardi A."/>
            <person name="Wilkerson F.P."/>
            <person name="Rokhsar D.S."/>
        </authorList>
    </citation>
    <scope>NUCLEOTIDE SEQUENCE [LARGE SCALE GENOMIC DNA]</scope>
    <source>
        <strain evidence="7 8">CCMP1335</strain>
    </source>
</reference>
<evidence type="ECO:0000256" key="1">
    <source>
        <dbReference type="ARBA" id="ARBA00004123"/>
    </source>
</evidence>
<dbReference type="GO" id="GO:0003700">
    <property type="term" value="F:DNA-binding transcription factor activity"/>
    <property type="evidence" value="ECO:0007669"/>
    <property type="project" value="InterPro"/>
</dbReference>
<dbReference type="SUPFAM" id="SSF46785">
    <property type="entry name" value="Winged helix' DNA-binding domain"/>
    <property type="match status" value="1"/>
</dbReference>
<dbReference type="GO" id="GO:0005634">
    <property type="term" value="C:nucleus"/>
    <property type="evidence" value="ECO:0007669"/>
    <property type="project" value="UniProtKB-SubCell"/>
</dbReference>
<sequence>MNNQPPNNQSDNSGDFVAEPRRPKTKTLKDRIKHAMENDESQRHDVNSVLTAASALASLGDAPRHLTSDEASTVQQQNQRRAEAPSDDFRKEKERIARMLPSGIGQEVPMTFPQKLMEVLSNNEISGIITWLPHGRGFIILQKRKFASDVMPQYFKHSKFTSFTRKLNRWGFNRIARGPETGAYYHKYFRRGNHLLCMQMQCNSSNSKSPTSHNTSPGDSPRESVGSPGASVALSSLRLEDASPSSFGSGAARVAFSTANPNIFAPDLSSQNNSNTSDKTNRPHLPVQAGLKHAFSRQQELLHEEHRFRMLAGRHQAVHSHPLNSSPTDPMQQSQPRPNQLQAIEEMFRMNQSSSSRQHSMVIQAAMNALQSCNDRAYLTMLMTNEAKSGTSPAAFSSSEVRDNVHYAMQAQMRQLEEYNRNLAGVKSSAESTNVKTNATAVTPNQVAQLHNEIKHQTPGSQQNPDTTQSRFPRGVRRASAA</sequence>
<evidence type="ECO:0000259" key="6">
    <source>
        <dbReference type="SMART" id="SM00415"/>
    </source>
</evidence>
<feature type="compositionally biased region" description="Polar residues" evidence="5">
    <location>
        <begin position="203"/>
        <end position="218"/>
    </location>
</feature>
<feature type="compositionally biased region" description="Polar residues" evidence="5">
    <location>
        <begin position="458"/>
        <end position="471"/>
    </location>
</feature>
<dbReference type="STRING" id="35128.B8BXW0"/>
<dbReference type="GeneID" id="7448762"/>
<proteinExistence type="inferred from homology"/>
<dbReference type="Proteomes" id="UP000001449">
    <property type="component" value="Chromosome 3"/>
</dbReference>
<dbReference type="PaxDb" id="35128-Thaps268481"/>
<protein>
    <recommendedName>
        <fullName evidence="6">HSF-type DNA-binding domain-containing protein</fullName>
    </recommendedName>
</protein>
<evidence type="ECO:0000256" key="5">
    <source>
        <dbReference type="SAM" id="MobiDB-lite"/>
    </source>
</evidence>
<gene>
    <name evidence="7" type="primary">HSF11</name>
    <name evidence="7" type="ORF">THAPSDRAFT_268481</name>
</gene>
<name>B8BXW0_THAPS</name>
<dbReference type="SMART" id="SM00415">
    <property type="entry name" value="HSF"/>
    <property type="match status" value="1"/>
</dbReference>
<dbReference type="InterPro" id="IPR000232">
    <property type="entry name" value="HSF_DNA-bd"/>
</dbReference>
<dbReference type="InParanoid" id="B8BXW0"/>
<comment type="subcellular location">
    <subcellularLocation>
        <location evidence="1">Nucleus</location>
    </subcellularLocation>
</comment>
<evidence type="ECO:0000256" key="4">
    <source>
        <dbReference type="RuleBase" id="RU004020"/>
    </source>
</evidence>
<keyword evidence="3" id="KW-0539">Nucleus</keyword>
<feature type="compositionally biased region" description="Low complexity" evidence="5">
    <location>
        <begin position="1"/>
        <end position="13"/>
    </location>
</feature>